<sequence>MGPGVSHDLQPQAALDHNMPPHSFGNADTPRTSNPVRTNPIHNTILAVTRLPRKPRAVCKCVSHKCESKEYKDDRGNWHSGHVVDPRTAAKHSLDNQLLAQNDPNTAKGTQEERRGNSLRLNTAKGTQEERRANLHSNDAYGGNLSAGTSEVNPQQQCIKNAVDSVLEGLTKSLENTHLTKLTSPSDPISPQIYDTFFCLLTPSEWKQPSSYCPPSRIPL</sequence>
<evidence type="ECO:0000313" key="3">
    <source>
        <dbReference type="Proteomes" id="UP000235388"/>
    </source>
</evidence>
<proteinExistence type="predicted"/>
<gene>
    <name evidence="2" type="ORF">PCANC_07524</name>
</gene>
<protein>
    <submittedName>
        <fullName evidence="2">Uncharacterized protein</fullName>
    </submittedName>
</protein>
<evidence type="ECO:0000313" key="2">
    <source>
        <dbReference type="EMBL" id="PLW53001.1"/>
    </source>
</evidence>
<feature type="compositionally biased region" description="Polar residues" evidence="1">
    <location>
        <begin position="95"/>
        <end position="109"/>
    </location>
</feature>
<dbReference type="Proteomes" id="UP000235388">
    <property type="component" value="Unassembled WGS sequence"/>
</dbReference>
<evidence type="ECO:0000256" key="1">
    <source>
        <dbReference type="SAM" id="MobiDB-lite"/>
    </source>
</evidence>
<keyword evidence="3" id="KW-1185">Reference proteome</keyword>
<comment type="caution">
    <text evidence="2">The sequence shown here is derived from an EMBL/GenBank/DDBJ whole genome shotgun (WGS) entry which is preliminary data.</text>
</comment>
<name>A0A2N5VSN7_9BASI</name>
<reference evidence="2 3" key="1">
    <citation type="submission" date="2017-11" db="EMBL/GenBank/DDBJ databases">
        <title>De novo assembly and phasing of dikaryotic genomes from two isolates of Puccinia coronata f. sp. avenae, the causal agent of oat crown rust.</title>
        <authorList>
            <person name="Miller M.E."/>
            <person name="Zhang Y."/>
            <person name="Omidvar V."/>
            <person name="Sperschneider J."/>
            <person name="Schwessinger B."/>
            <person name="Raley C."/>
            <person name="Palmer J.M."/>
            <person name="Garnica D."/>
            <person name="Upadhyaya N."/>
            <person name="Rathjen J."/>
            <person name="Taylor J.M."/>
            <person name="Park R.F."/>
            <person name="Dodds P.N."/>
            <person name="Hirsch C.D."/>
            <person name="Kianian S.F."/>
            <person name="Figueroa M."/>
        </authorList>
    </citation>
    <scope>NUCLEOTIDE SEQUENCE [LARGE SCALE GENOMIC DNA]</scope>
    <source>
        <strain evidence="2">12NC29</strain>
    </source>
</reference>
<feature type="region of interest" description="Disordered" evidence="1">
    <location>
        <begin position="94"/>
        <end position="131"/>
    </location>
</feature>
<organism evidence="2 3">
    <name type="scientific">Puccinia coronata f. sp. avenae</name>
    <dbReference type="NCBI Taxonomy" id="200324"/>
    <lineage>
        <taxon>Eukaryota</taxon>
        <taxon>Fungi</taxon>
        <taxon>Dikarya</taxon>
        <taxon>Basidiomycota</taxon>
        <taxon>Pucciniomycotina</taxon>
        <taxon>Pucciniomycetes</taxon>
        <taxon>Pucciniales</taxon>
        <taxon>Pucciniaceae</taxon>
        <taxon>Puccinia</taxon>
    </lineage>
</organism>
<accession>A0A2N5VSN7</accession>
<dbReference type="EMBL" id="PGCJ01000070">
    <property type="protein sequence ID" value="PLW53001.1"/>
    <property type="molecule type" value="Genomic_DNA"/>
</dbReference>
<feature type="compositionally biased region" description="Polar residues" evidence="1">
    <location>
        <begin position="29"/>
        <end position="39"/>
    </location>
</feature>
<dbReference type="AlphaFoldDB" id="A0A2N5VSN7"/>
<feature type="region of interest" description="Disordered" evidence="1">
    <location>
        <begin position="1"/>
        <end position="39"/>
    </location>
</feature>